<gene>
    <name evidence="5" type="ORF">LG45_11690</name>
</gene>
<evidence type="ECO:0000259" key="4">
    <source>
        <dbReference type="PROSITE" id="PS51371"/>
    </source>
</evidence>
<dbReference type="Pfam" id="PF10335">
    <property type="entry name" value="DUF294_C"/>
    <property type="match status" value="1"/>
</dbReference>
<dbReference type="InterPro" id="IPR005105">
    <property type="entry name" value="GlnD_Uridyltrans_N"/>
</dbReference>
<proteinExistence type="predicted"/>
<organism evidence="5 6">
    <name type="scientific">Flavobacterium aquatile LMG 4008 = ATCC 11947</name>
    <dbReference type="NCBI Taxonomy" id="1453498"/>
    <lineage>
        <taxon>Bacteria</taxon>
        <taxon>Pseudomonadati</taxon>
        <taxon>Bacteroidota</taxon>
        <taxon>Flavobacteriia</taxon>
        <taxon>Flavobacteriales</taxon>
        <taxon>Flavobacteriaceae</taxon>
        <taxon>Flavobacterium</taxon>
    </lineage>
</organism>
<sequence>MSNAISQRVADFLKEHEPFNYLPYEDLIQIANTIRVINLEKHKSLFQINDVLHDSFYVVASGVIHLTVISDAEETLLNKCYAGDIFGLRPFFAKNNYQMTAKAREESIIYAIPIATFKPFVAQNVEVLNFLLESFAVNTKNSLDSQNNGLMSDSVGYSDNQSDMMYFQSLSYNKAPLKISSEIAIKDAAQLVTENMVDSAIIIDQSYPIGIVTDKDFRSKVATGRFPLSNSIDKIMASPVITVTENISVAEAQLVMLKHSVSHLCVTHDGTDKSEVKGIISEHDLVVAQANNPGVLLKEIKRSQTSKELKLVRDKLTDIIQSSINKNIPLTHINSIAGEITLAIIKRAVEQSILDLGSPPARFAWLSIGSQGRKEQLLLTDQDSILVFEDVSAEKYRDVKDYFLKLAKKTTSTLEKVGFAACPQGHMASNMLWCKSLTDWTKQYNSWMNTPGENSNEISSVFFDYEMAFGEQKIEDAITETIFKNAKNNVLFFDYLGNDALKKPTPLNFFKKFNVEEDGENKGKFDIKTRALMPLIDGARLLVMSNNIKGINNTYLRYKQLAMVDPKFSEVYLNCADSYLVLSKFRAAEGLKNDSSGQYINMDELNKVDKEKLKNALAPMRELEELIKDRFQLTQFS</sequence>
<dbReference type="Pfam" id="PF00571">
    <property type="entry name" value="CBS"/>
    <property type="match status" value="2"/>
</dbReference>
<dbReference type="Gene3D" id="2.60.120.10">
    <property type="entry name" value="Jelly Rolls"/>
    <property type="match status" value="1"/>
</dbReference>
<dbReference type="InterPro" id="IPR051257">
    <property type="entry name" value="Diverse_CBS-Domain"/>
</dbReference>
<dbReference type="InterPro" id="IPR018490">
    <property type="entry name" value="cNMP-bd_dom_sf"/>
</dbReference>
<dbReference type="InterPro" id="IPR046342">
    <property type="entry name" value="CBS_dom_sf"/>
</dbReference>
<dbReference type="CDD" id="cd05401">
    <property type="entry name" value="NT_GlnE_GlnD_like"/>
    <property type="match status" value="1"/>
</dbReference>
<dbReference type="eggNOG" id="COG2905">
    <property type="taxonomic scope" value="Bacteria"/>
</dbReference>
<evidence type="ECO:0000256" key="2">
    <source>
        <dbReference type="PROSITE-ProRule" id="PRU00703"/>
    </source>
</evidence>
<dbReference type="InterPro" id="IPR000644">
    <property type="entry name" value="CBS_dom"/>
</dbReference>
<dbReference type="InterPro" id="IPR018821">
    <property type="entry name" value="DUF294_put_nucleoTrafse_sb-bd"/>
</dbReference>
<name>A0A095ST05_9FLAO</name>
<dbReference type="Gene3D" id="3.10.580.10">
    <property type="entry name" value="CBS-domain"/>
    <property type="match status" value="1"/>
</dbReference>
<dbReference type="Pfam" id="PF00027">
    <property type="entry name" value="cNMP_binding"/>
    <property type="match status" value="1"/>
</dbReference>
<dbReference type="InterPro" id="IPR014710">
    <property type="entry name" value="RmlC-like_jellyroll"/>
</dbReference>
<evidence type="ECO:0000256" key="1">
    <source>
        <dbReference type="ARBA" id="ARBA00023122"/>
    </source>
</evidence>
<evidence type="ECO:0000313" key="6">
    <source>
        <dbReference type="Proteomes" id="UP000029554"/>
    </source>
</evidence>
<dbReference type="SUPFAM" id="SSF54631">
    <property type="entry name" value="CBS-domain pair"/>
    <property type="match status" value="1"/>
</dbReference>
<feature type="domain" description="CBS" evidence="4">
    <location>
        <begin position="236"/>
        <end position="299"/>
    </location>
</feature>
<dbReference type="PANTHER" id="PTHR43080:SF2">
    <property type="entry name" value="CBS DOMAIN-CONTAINING PROTEIN"/>
    <property type="match status" value="1"/>
</dbReference>
<dbReference type="Pfam" id="PF03445">
    <property type="entry name" value="DUF294"/>
    <property type="match status" value="1"/>
</dbReference>
<dbReference type="OrthoDB" id="9810963at2"/>
<dbReference type="AlphaFoldDB" id="A0A095ST05"/>
<dbReference type="PANTHER" id="PTHR43080">
    <property type="entry name" value="CBS DOMAIN-CONTAINING PROTEIN CBSX3, MITOCHONDRIAL"/>
    <property type="match status" value="1"/>
</dbReference>
<keyword evidence="5" id="KW-0808">Transferase</keyword>
<protein>
    <submittedName>
        <fullName evidence="5">Nucleotidyltransferase</fullName>
    </submittedName>
</protein>
<evidence type="ECO:0000259" key="3">
    <source>
        <dbReference type="PROSITE" id="PS50042"/>
    </source>
</evidence>
<reference evidence="5 6" key="1">
    <citation type="submission" date="2014-09" db="EMBL/GenBank/DDBJ databases">
        <title>Whole Genome Shotgun of Flavobacterium aquatile LMG 4008.</title>
        <authorList>
            <person name="Gale A.N."/>
            <person name="Pipes S.E."/>
            <person name="Newman J.D."/>
        </authorList>
    </citation>
    <scope>NUCLEOTIDE SEQUENCE [LARGE SCALE GENOMIC DNA]</scope>
    <source>
        <strain evidence="5 6">LMG 4008</strain>
    </source>
</reference>
<comment type="caution">
    <text evidence="5">The sequence shown here is derived from an EMBL/GenBank/DDBJ whole genome shotgun (WGS) entry which is preliminary data.</text>
</comment>
<dbReference type="SUPFAM" id="SSF51206">
    <property type="entry name" value="cAMP-binding domain-like"/>
    <property type="match status" value="1"/>
</dbReference>
<dbReference type="STRING" id="1453498.LG45_11690"/>
<feature type="domain" description="CBS" evidence="4">
    <location>
        <begin position="172"/>
        <end position="228"/>
    </location>
</feature>
<dbReference type="SMART" id="SM00100">
    <property type="entry name" value="cNMP"/>
    <property type="match status" value="1"/>
</dbReference>
<evidence type="ECO:0000313" key="5">
    <source>
        <dbReference type="EMBL" id="KGD67776.1"/>
    </source>
</evidence>
<dbReference type="Proteomes" id="UP000029554">
    <property type="component" value="Unassembled WGS sequence"/>
</dbReference>
<dbReference type="CDD" id="cd00038">
    <property type="entry name" value="CAP_ED"/>
    <property type="match status" value="1"/>
</dbReference>
<keyword evidence="6" id="KW-1185">Reference proteome</keyword>
<dbReference type="PROSITE" id="PS51371">
    <property type="entry name" value="CBS"/>
    <property type="match status" value="2"/>
</dbReference>
<dbReference type="PROSITE" id="PS50042">
    <property type="entry name" value="CNMP_BINDING_3"/>
    <property type="match status" value="1"/>
</dbReference>
<accession>A0A095ST05</accession>
<dbReference type="SMART" id="SM00116">
    <property type="entry name" value="CBS"/>
    <property type="match status" value="2"/>
</dbReference>
<feature type="domain" description="Cyclic nucleotide-binding" evidence="3">
    <location>
        <begin position="18"/>
        <end position="138"/>
    </location>
</feature>
<dbReference type="EMBL" id="JRHH01000004">
    <property type="protein sequence ID" value="KGD67776.1"/>
    <property type="molecule type" value="Genomic_DNA"/>
</dbReference>
<dbReference type="InterPro" id="IPR000595">
    <property type="entry name" value="cNMP-bd_dom"/>
</dbReference>
<keyword evidence="1 2" id="KW-0129">CBS domain</keyword>
<dbReference type="GO" id="GO:0008773">
    <property type="term" value="F:[protein-PII] uridylyltransferase activity"/>
    <property type="evidence" value="ECO:0007669"/>
    <property type="project" value="InterPro"/>
</dbReference>
<dbReference type="RefSeq" id="WP_035127273.1">
    <property type="nucleotide sequence ID" value="NZ_JRHH01000004.1"/>
</dbReference>